<keyword evidence="3" id="KW-1185">Reference proteome</keyword>
<dbReference type="InterPro" id="IPR007560">
    <property type="entry name" value="Restrct_endonuc_IV_Mrr"/>
</dbReference>
<evidence type="ECO:0000313" key="2">
    <source>
        <dbReference type="EMBL" id="MDM5071470.1"/>
    </source>
</evidence>
<keyword evidence="2" id="KW-0255">Endonuclease</keyword>
<comment type="caution">
    <text evidence="2">The sequence shown here is derived from an EMBL/GenBank/DDBJ whole genome shotgun (WGS) entry which is preliminary data.</text>
</comment>
<gene>
    <name evidence="2" type="ORF">OB935_06320</name>
</gene>
<dbReference type="Proteomes" id="UP001168107">
    <property type="component" value="Unassembled WGS sequence"/>
</dbReference>
<sequence>MSFPSDIKVGMRDCILKLLWPKDDIVQFFSDNGCTRADIKALGDHKELQRYKIVDSIFNHLTTKPDGGLGPFRSMLQSLIGWSSFDPYYFDNLKKLNRADAERAITHLKQLQEIRDHKIQEDRKVRAAKSAALQTPKQTLYALKEQYIGLLQGSCSPSRRGYELENVLQELGKLSNLEITEPYRVNGEQIDGAIKFEGEHYLVEAKWQDKASANEPVYQFASKIEGKLYGRGVFISVNGFSENVVDSLVHGKAIKTIFVDGGDLIMVLEGFQTFSEMLDKKIKAAQTRGEIYINAVDGKSKISKTS</sequence>
<protein>
    <submittedName>
        <fullName evidence="2">Restriction endonuclease</fullName>
        <ecNumber evidence="2">3.1.21.-</ecNumber>
    </submittedName>
</protein>
<dbReference type="GO" id="GO:0016787">
    <property type="term" value="F:hydrolase activity"/>
    <property type="evidence" value="ECO:0007669"/>
    <property type="project" value="UniProtKB-KW"/>
</dbReference>
<evidence type="ECO:0000259" key="1">
    <source>
        <dbReference type="Pfam" id="PF04471"/>
    </source>
</evidence>
<proteinExistence type="predicted"/>
<dbReference type="EC" id="3.1.21.-" evidence="2"/>
<organism evidence="2 3">
    <name type="scientific">Aeromonas bestiarum</name>
    <dbReference type="NCBI Taxonomy" id="105751"/>
    <lineage>
        <taxon>Bacteria</taxon>
        <taxon>Pseudomonadati</taxon>
        <taxon>Pseudomonadota</taxon>
        <taxon>Gammaproteobacteria</taxon>
        <taxon>Aeromonadales</taxon>
        <taxon>Aeromonadaceae</taxon>
        <taxon>Aeromonas</taxon>
    </lineage>
</organism>
<dbReference type="InterPro" id="IPR011335">
    <property type="entry name" value="Restrct_endonuc-II-like"/>
</dbReference>
<dbReference type="EMBL" id="JAOPLL010000002">
    <property type="protein sequence ID" value="MDM5071470.1"/>
    <property type="molecule type" value="Genomic_DNA"/>
</dbReference>
<dbReference type="GO" id="GO:0004519">
    <property type="term" value="F:endonuclease activity"/>
    <property type="evidence" value="ECO:0007669"/>
    <property type="project" value="UniProtKB-KW"/>
</dbReference>
<evidence type="ECO:0000313" key="3">
    <source>
        <dbReference type="Proteomes" id="UP001168107"/>
    </source>
</evidence>
<reference evidence="2" key="1">
    <citation type="submission" date="2024-05" db="EMBL/GenBank/DDBJ databases">
        <title>WGS of Aeromonas isolates.</title>
        <authorList>
            <person name="Lee H."/>
        </authorList>
    </citation>
    <scope>NUCLEOTIDE SEQUENCE</scope>
    <source>
        <strain evidence="2">SU58-3</strain>
    </source>
</reference>
<dbReference type="SUPFAM" id="SSF52980">
    <property type="entry name" value="Restriction endonuclease-like"/>
    <property type="match status" value="1"/>
</dbReference>
<accession>A0ABT7PWR5</accession>
<name>A0ABT7PWR5_9GAMM</name>
<dbReference type="Pfam" id="PF04471">
    <property type="entry name" value="Mrr_cat"/>
    <property type="match status" value="1"/>
</dbReference>
<keyword evidence="2" id="KW-0378">Hydrolase</keyword>
<feature type="domain" description="Restriction endonuclease type IV Mrr" evidence="1">
    <location>
        <begin position="161"/>
        <end position="265"/>
    </location>
</feature>
<dbReference type="RefSeq" id="WP_290017710.1">
    <property type="nucleotide sequence ID" value="NZ_JAOPLL010000002.1"/>
</dbReference>
<keyword evidence="2" id="KW-0540">Nuclease</keyword>